<comment type="caution">
    <text evidence="2">The sequence shown here is derived from an EMBL/GenBank/DDBJ whole genome shotgun (WGS) entry which is preliminary data.</text>
</comment>
<keyword evidence="3" id="KW-1185">Reference proteome</keyword>
<protein>
    <submittedName>
        <fullName evidence="2">Uncharacterized protein</fullName>
    </submittedName>
</protein>
<evidence type="ECO:0000313" key="3">
    <source>
        <dbReference type="Proteomes" id="UP000823674"/>
    </source>
</evidence>
<accession>A0ABQ7NLW4</accession>
<dbReference type="EMBL" id="JADBGQ010000002">
    <property type="protein sequence ID" value="KAG5411875.1"/>
    <property type="molecule type" value="Genomic_DNA"/>
</dbReference>
<feature type="compositionally biased region" description="Polar residues" evidence="1">
    <location>
        <begin position="12"/>
        <end position="21"/>
    </location>
</feature>
<reference evidence="2 3" key="1">
    <citation type="submission" date="2021-03" db="EMBL/GenBank/DDBJ databases">
        <authorList>
            <person name="King G.J."/>
            <person name="Bancroft I."/>
            <person name="Baten A."/>
            <person name="Bloomfield J."/>
            <person name="Borpatragohain P."/>
            <person name="He Z."/>
            <person name="Irish N."/>
            <person name="Irwin J."/>
            <person name="Liu K."/>
            <person name="Mauleon R.P."/>
            <person name="Moore J."/>
            <person name="Morris R."/>
            <person name="Ostergaard L."/>
            <person name="Wang B."/>
            <person name="Wells R."/>
        </authorList>
    </citation>
    <scope>NUCLEOTIDE SEQUENCE [LARGE SCALE GENOMIC DNA]</scope>
    <source>
        <strain evidence="2">R-o-18</strain>
        <tissue evidence="2">Leaf</tissue>
    </source>
</reference>
<proteinExistence type="predicted"/>
<evidence type="ECO:0000313" key="2">
    <source>
        <dbReference type="EMBL" id="KAG5411875.1"/>
    </source>
</evidence>
<sequence length="136" mass="14965">MRLHQASPHVGVSQNERGQSQLKRDPEYVMADLSSLRDLEGSFTLKNQHLGFKISRDIDDRANPWLGNKVTCKERTHGESQEAGNSVTRARVSLARRFPLPETLLKSPSLSDTVNATVSCGNTTMHGLGSCGFQVT</sequence>
<feature type="region of interest" description="Disordered" evidence="1">
    <location>
        <begin position="1"/>
        <end position="24"/>
    </location>
</feature>
<organism evidence="2 3">
    <name type="scientific">Brassica rapa subsp. trilocularis</name>
    <dbReference type="NCBI Taxonomy" id="1813537"/>
    <lineage>
        <taxon>Eukaryota</taxon>
        <taxon>Viridiplantae</taxon>
        <taxon>Streptophyta</taxon>
        <taxon>Embryophyta</taxon>
        <taxon>Tracheophyta</taxon>
        <taxon>Spermatophyta</taxon>
        <taxon>Magnoliopsida</taxon>
        <taxon>eudicotyledons</taxon>
        <taxon>Gunneridae</taxon>
        <taxon>Pentapetalae</taxon>
        <taxon>rosids</taxon>
        <taxon>malvids</taxon>
        <taxon>Brassicales</taxon>
        <taxon>Brassicaceae</taxon>
        <taxon>Brassiceae</taxon>
        <taxon>Brassica</taxon>
    </lineage>
</organism>
<dbReference type="Proteomes" id="UP000823674">
    <property type="component" value="Chromosome A02"/>
</dbReference>
<name>A0ABQ7NLW4_BRACM</name>
<gene>
    <name evidence="2" type="primary">A02p052060.1_BraROA</name>
    <name evidence="2" type="ORF">IGI04_008194</name>
</gene>
<evidence type="ECO:0000256" key="1">
    <source>
        <dbReference type="SAM" id="MobiDB-lite"/>
    </source>
</evidence>